<evidence type="ECO:0000313" key="1">
    <source>
        <dbReference type="EMBL" id="GAA0476729.1"/>
    </source>
</evidence>
<comment type="caution">
    <text evidence="1">The sequence shown here is derived from an EMBL/GenBank/DDBJ whole genome shotgun (WGS) entry which is preliminary data.</text>
</comment>
<reference evidence="1 2" key="1">
    <citation type="journal article" date="2019" name="Int. J. Syst. Evol. Microbiol.">
        <title>The Global Catalogue of Microorganisms (GCM) 10K type strain sequencing project: providing services to taxonomists for standard genome sequencing and annotation.</title>
        <authorList>
            <consortium name="The Broad Institute Genomics Platform"/>
            <consortium name="The Broad Institute Genome Sequencing Center for Infectious Disease"/>
            <person name="Wu L."/>
            <person name="Ma J."/>
        </authorList>
    </citation>
    <scope>NUCLEOTIDE SEQUENCE [LARGE SCALE GENOMIC DNA]</scope>
    <source>
        <strain evidence="1 2">JCM 14162</strain>
    </source>
</reference>
<sequence length="118" mass="12795">MILGALLLAAVQPAATPVENEAAVNEAAVNETVENEIVVIGRRLNSISAMVGKDQKGRFTCSLDKSSGNINLDKRLCKTTVRCIRDGAVDDSAIKSCVDAEKPKLMAKLRRELQRSQR</sequence>
<dbReference type="EMBL" id="BAAAEM010000002">
    <property type="protein sequence ID" value="GAA0476729.1"/>
    <property type="molecule type" value="Genomic_DNA"/>
</dbReference>
<protein>
    <recommendedName>
        <fullName evidence="3">UrcA family protein</fullName>
    </recommendedName>
</protein>
<evidence type="ECO:0008006" key="3">
    <source>
        <dbReference type="Google" id="ProtNLM"/>
    </source>
</evidence>
<keyword evidence="2" id="KW-1185">Reference proteome</keyword>
<dbReference type="Proteomes" id="UP001500713">
    <property type="component" value="Unassembled WGS sequence"/>
</dbReference>
<name>A0ABN1AHM7_9SPHN</name>
<evidence type="ECO:0000313" key="2">
    <source>
        <dbReference type="Proteomes" id="UP001500713"/>
    </source>
</evidence>
<proteinExistence type="predicted"/>
<gene>
    <name evidence="1" type="ORF">GCM10009096_18180</name>
</gene>
<organism evidence="1 2">
    <name type="scientific">Parasphingorhabdus litoris</name>
    <dbReference type="NCBI Taxonomy" id="394733"/>
    <lineage>
        <taxon>Bacteria</taxon>
        <taxon>Pseudomonadati</taxon>
        <taxon>Pseudomonadota</taxon>
        <taxon>Alphaproteobacteria</taxon>
        <taxon>Sphingomonadales</taxon>
        <taxon>Sphingomonadaceae</taxon>
        <taxon>Parasphingorhabdus</taxon>
    </lineage>
</organism>
<dbReference type="RefSeq" id="WP_229954848.1">
    <property type="nucleotide sequence ID" value="NZ_BAAAEM010000002.1"/>
</dbReference>
<accession>A0ABN1AHM7</accession>